<dbReference type="Pfam" id="PF01797">
    <property type="entry name" value="Y1_Tnp"/>
    <property type="match status" value="1"/>
</dbReference>
<dbReference type="Gene3D" id="3.30.70.1290">
    <property type="entry name" value="Transposase IS200-like"/>
    <property type="match status" value="1"/>
</dbReference>
<comment type="caution">
    <text evidence="2">The sequence shown here is derived from an EMBL/GenBank/DDBJ whole genome shotgun (WGS) entry which is preliminary data.</text>
</comment>
<dbReference type="InterPro" id="IPR002686">
    <property type="entry name" value="Transposase_17"/>
</dbReference>
<dbReference type="InterPro" id="IPR036515">
    <property type="entry name" value="Transposase_17_sf"/>
</dbReference>
<dbReference type="RefSeq" id="WP_115791578.1">
    <property type="nucleotide sequence ID" value="NZ_QSLN01000001.1"/>
</dbReference>
<dbReference type="GO" id="GO:0004803">
    <property type="term" value="F:transposase activity"/>
    <property type="evidence" value="ECO:0007669"/>
    <property type="project" value="InterPro"/>
</dbReference>
<proteinExistence type="predicted"/>
<dbReference type="PANTHER" id="PTHR33360:SF4">
    <property type="entry name" value="TRANSPOSASE IS200-LIKE PROTEIN"/>
    <property type="match status" value="1"/>
</dbReference>
<feature type="domain" description="Transposase IS200-like" evidence="1">
    <location>
        <begin position="12"/>
        <end position="118"/>
    </location>
</feature>
<organism evidence="2 3">
    <name type="scientific">Ammonifex thiophilus</name>
    <dbReference type="NCBI Taxonomy" id="444093"/>
    <lineage>
        <taxon>Bacteria</taxon>
        <taxon>Bacillati</taxon>
        <taxon>Bacillota</taxon>
        <taxon>Clostridia</taxon>
        <taxon>Thermoanaerobacterales</taxon>
        <taxon>Thermoanaerobacteraceae</taxon>
        <taxon>Ammonifex</taxon>
    </lineage>
</organism>
<evidence type="ECO:0000259" key="1">
    <source>
        <dbReference type="SMART" id="SM01321"/>
    </source>
</evidence>
<accession>A0A3D8P5G3</accession>
<dbReference type="PANTHER" id="PTHR33360">
    <property type="entry name" value="TRANSPOSASE FOR INSERTION SEQUENCE ELEMENT IS200"/>
    <property type="match status" value="1"/>
</dbReference>
<dbReference type="NCBIfam" id="NF033573">
    <property type="entry name" value="transpos_IS200"/>
    <property type="match status" value="1"/>
</dbReference>
<dbReference type="OrthoDB" id="9798161at2"/>
<evidence type="ECO:0000313" key="2">
    <source>
        <dbReference type="EMBL" id="RDV84583.1"/>
    </source>
</evidence>
<evidence type="ECO:0000313" key="3">
    <source>
        <dbReference type="Proteomes" id="UP000256329"/>
    </source>
</evidence>
<dbReference type="EMBL" id="QSLN01000001">
    <property type="protein sequence ID" value="RDV84583.1"/>
    <property type="molecule type" value="Genomic_DNA"/>
</dbReference>
<sequence length="134" mass="15676">MKYRYDKGAHAVYSIQFHLVFCVKYRRKVLKGPVAERLKEIVYHIAERFGVEIIEQETALDHIHILFAGKPQLQVSKFVNSLEGVSSRLLRKEFPELRECLWAKHFWSPSYFIASTGQLTPSPGLKPRDSFRRL</sequence>
<dbReference type="SMART" id="SM01321">
    <property type="entry name" value="Y1_Tnp"/>
    <property type="match status" value="1"/>
</dbReference>
<keyword evidence="3" id="KW-1185">Reference proteome</keyword>
<dbReference type="Proteomes" id="UP000256329">
    <property type="component" value="Unassembled WGS sequence"/>
</dbReference>
<dbReference type="AlphaFoldDB" id="A0A3D8P5G3"/>
<dbReference type="SUPFAM" id="SSF143422">
    <property type="entry name" value="Transposase IS200-like"/>
    <property type="match status" value="1"/>
</dbReference>
<name>A0A3D8P5G3_9THEO</name>
<dbReference type="GO" id="GO:0006313">
    <property type="term" value="P:DNA transposition"/>
    <property type="evidence" value="ECO:0007669"/>
    <property type="project" value="InterPro"/>
</dbReference>
<gene>
    <name evidence="2" type="primary">tnpA</name>
    <name evidence="2" type="ORF">DXX99_00580</name>
</gene>
<reference evidence="2 3" key="1">
    <citation type="submission" date="2018-08" db="EMBL/GenBank/DDBJ databases">
        <title>Form III RuBisCO-mediated autotrophy in Thermodesulfobium bacteria.</title>
        <authorList>
            <person name="Toshchakov S.V."/>
            <person name="Kublanov I.V."/>
            <person name="Frolov E."/>
            <person name="Bonch-Osmolovskaya E.A."/>
            <person name="Tourova T.P."/>
            <person name="Chernych N.A."/>
            <person name="Lebedinsky A.V."/>
        </authorList>
    </citation>
    <scope>NUCLEOTIDE SEQUENCE [LARGE SCALE GENOMIC DNA]</scope>
    <source>
        <strain evidence="2 3">SR</strain>
    </source>
</reference>
<protein>
    <submittedName>
        <fullName evidence="2">IS200/IS605 family transposase</fullName>
    </submittedName>
</protein>
<dbReference type="GO" id="GO:0003677">
    <property type="term" value="F:DNA binding"/>
    <property type="evidence" value="ECO:0007669"/>
    <property type="project" value="InterPro"/>
</dbReference>